<keyword evidence="11" id="KW-1185">Reference proteome</keyword>
<dbReference type="OMA" id="SYMHVNT"/>
<evidence type="ECO:0000256" key="5">
    <source>
        <dbReference type="ARBA" id="ARBA00048336"/>
    </source>
</evidence>
<evidence type="ECO:0000259" key="8">
    <source>
        <dbReference type="PROSITE" id="PS50054"/>
    </source>
</evidence>
<dbReference type="InterPro" id="IPR000340">
    <property type="entry name" value="Dual-sp_phosphatase_cat-dom"/>
</dbReference>
<dbReference type="InterPro" id="IPR000387">
    <property type="entry name" value="Tyr_Pase_dom"/>
</dbReference>
<evidence type="ECO:0000256" key="6">
    <source>
        <dbReference type="PIRSR" id="PIRSR620405-1"/>
    </source>
</evidence>
<dbReference type="PANTHER" id="PTHR45682">
    <property type="entry name" value="AGAP008228-PA"/>
    <property type="match status" value="1"/>
</dbReference>
<dbReference type="EC" id="3.1.3.48" evidence="7"/>
<dbReference type="GO" id="GO:0043409">
    <property type="term" value="P:negative regulation of MAPK cascade"/>
    <property type="evidence" value="ECO:0007669"/>
    <property type="project" value="TreeGrafter"/>
</dbReference>
<protein>
    <recommendedName>
        <fullName evidence="7">Dual specificity protein phosphatase</fullName>
        <ecNumber evidence="7">3.1.3.16</ecNumber>
        <ecNumber evidence="7">3.1.3.48</ecNumber>
    </recommendedName>
</protein>
<reference evidence="10" key="2">
    <citation type="submission" date="2025-09" db="UniProtKB">
        <authorList>
            <consortium name="Ensembl"/>
        </authorList>
    </citation>
    <scope>IDENTIFICATION</scope>
</reference>
<dbReference type="PANTHER" id="PTHR45682:SF15">
    <property type="entry name" value="DUAL SPECIFICITY PROTEIN PHOSPHATASE"/>
    <property type="match status" value="1"/>
</dbReference>
<evidence type="ECO:0000256" key="1">
    <source>
        <dbReference type="ARBA" id="ARBA00008601"/>
    </source>
</evidence>
<keyword evidence="2 7" id="KW-0378">Hydrolase</keyword>
<dbReference type="InterPro" id="IPR016130">
    <property type="entry name" value="Tyr_Pase_AS"/>
</dbReference>
<comment type="catalytic activity">
    <reaction evidence="5 7">
        <text>O-phospho-L-threonyl-[protein] + H2O = L-threonyl-[protein] + phosphate</text>
        <dbReference type="Rhea" id="RHEA:47004"/>
        <dbReference type="Rhea" id="RHEA-COMP:11060"/>
        <dbReference type="Rhea" id="RHEA-COMP:11605"/>
        <dbReference type="ChEBI" id="CHEBI:15377"/>
        <dbReference type="ChEBI" id="CHEBI:30013"/>
        <dbReference type="ChEBI" id="CHEBI:43474"/>
        <dbReference type="ChEBI" id="CHEBI:61977"/>
        <dbReference type="EC" id="3.1.3.16"/>
    </reaction>
</comment>
<dbReference type="PROSITE" id="PS50054">
    <property type="entry name" value="TYR_PHOSPHATASE_DUAL"/>
    <property type="match status" value="1"/>
</dbReference>
<dbReference type="GO" id="GO:0004725">
    <property type="term" value="F:protein tyrosine phosphatase activity"/>
    <property type="evidence" value="ECO:0007669"/>
    <property type="project" value="UniProtKB-EC"/>
</dbReference>
<dbReference type="Proteomes" id="UP000261620">
    <property type="component" value="Unplaced"/>
</dbReference>
<dbReference type="EC" id="3.1.3.16" evidence="7"/>
<evidence type="ECO:0000256" key="3">
    <source>
        <dbReference type="ARBA" id="ARBA00022912"/>
    </source>
</evidence>
<proteinExistence type="inferred from homology"/>
<dbReference type="InterPro" id="IPR020422">
    <property type="entry name" value="TYR_PHOSPHATASE_DUAL_dom"/>
</dbReference>
<dbReference type="PRINTS" id="PR01909">
    <property type="entry name" value="ADSPHPHTASEA"/>
</dbReference>
<dbReference type="InterPro" id="IPR020405">
    <property type="entry name" value="Atypical_DUSP_subfamA"/>
</dbReference>
<dbReference type="GO" id="GO:0008138">
    <property type="term" value="F:protein tyrosine/serine/threonine phosphatase activity"/>
    <property type="evidence" value="ECO:0007669"/>
    <property type="project" value="UniProtKB-UniRule"/>
</dbReference>
<comment type="similarity">
    <text evidence="1 7">Belongs to the protein-tyrosine phosphatase family. Non-receptor class dual specificity subfamily.</text>
</comment>
<comment type="catalytic activity">
    <reaction evidence="7">
        <text>O-phospho-L-tyrosyl-[protein] + H2O = L-tyrosyl-[protein] + phosphate</text>
        <dbReference type="Rhea" id="RHEA:10684"/>
        <dbReference type="Rhea" id="RHEA-COMP:10136"/>
        <dbReference type="Rhea" id="RHEA-COMP:20101"/>
        <dbReference type="ChEBI" id="CHEBI:15377"/>
        <dbReference type="ChEBI" id="CHEBI:43474"/>
        <dbReference type="ChEBI" id="CHEBI:46858"/>
        <dbReference type="ChEBI" id="CHEBI:61978"/>
        <dbReference type="EC" id="3.1.3.48"/>
    </reaction>
</comment>
<feature type="active site" description="Phosphocysteine intermediate" evidence="6">
    <location>
        <position position="156"/>
    </location>
</feature>
<comment type="function">
    <text evidence="7">Dual specificity phosphatase able to dephosphorylate phosphotyrosine, phosphoserine and phosphothreonine residues, with a preference for phosphotyrosine as a substrate.</text>
</comment>
<dbReference type="STRING" id="94237.ENSMMOP00000013978"/>
<dbReference type="GO" id="GO:0004722">
    <property type="term" value="F:protein serine/threonine phosphatase activity"/>
    <property type="evidence" value="ECO:0007669"/>
    <property type="project" value="UniProtKB-EC"/>
</dbReference>
<dbReference type="InterPro" id="IPR029021">
    <property type="entry name" value="Prot-tyrosine_phosphatase-like"/>
</dbReference>
<dbReference type="SMART" id="SM00195">
    <property type="entry name" value="DSPc"/>
    <property type="match status" value="1"/>
</dbReference>
<evidence type="ECO:0000256" key="4">
    <source>
        <dbReference type="ARBA" id="ARBA00047761"/>
    </source>
</evidence>
<feature type="domain" description="Tyrosine specific protein phosphatases" evidence="9">
    <location>
        <begin position="138"/>
        <end position="190"/>
    </location>
</feature>
<evidence type="ECO:0000313" key="11">
    <source>
        <dbReference type="Proteomes" id="UP000261620"/>
    </source>
</evidence>
<dbReference type="Gene3D" id="3.90.190.10">
    <property type="entry name" value="Protein tyrosine phosphatase superfamily"/>
    <property type="match status" value="1"/>
</dbReference>
<dbReference type="PROSITE" id="PS00383">
    <property type="entry name" value="TYR_PHOSPHATASE_1"/>
    <property type="match status" value="1"/>
</dbReference>
<keyword evidence="3 7" id="KW-0904">Protein phosphatase</keyword>
<dbReference type="PRINTS" id="PR01908">
    <property type="entry name" value="ADSPHPHTASE"/>
</dbReference>
<reference evidence="10" key="1">
    <citation type="submission" date="2025-08" db="UniProtKB">
        <authorList>
            <consortium name="Ensembl"/>
        </authorList>
    </citation>
    <scope>IDENTIFICATION</scope>
</reference>
<dbReference type="Pfam" id="PF00782">
    <property type="entry name" value="DSPc"/>
    <property type="match status" value="1"/>
</dbReference>
<dbReference type="SUPFAM" id="SSF52799">
    <property type="entry name" value="(Phosphotyrosine protein) phosphatases II"/>
    <property type="match status" value="1"/>
</dbReference>
<organism evidence="10 11">
    <name type="scientific">Mola mola</name>
    <name type="common">Ocean sunfish</name>
    <name type="synonym">Tetraodon mola</name>
    <dbReference type="NCBI Taxonomy" id="94237"/>
    <lineage>
        <taxon>Eukaryota</taxon>
        <taxon>Metazoa</taxon>
        <taxon>Chordata</taxon>
        <taxon>Craniata</taxon>
        <taxon>Vertebrata</taxon>
        <taxon>Euteleostomi</taxon>
        <taxon>Actinopterygii</taxon>
        <taxon>Neopterygii</taxon>
        <taxon>Teleostei</taxon>
        <taxon>Neoteleostei</taxon>
        <taxon>Acanthomorphata</taxon>
        <taxon>Eupercaria</taxon>
        <taxon>Tetraodontiformes</taxon>
        <taxon>Molidae</taxon>
        <taxon>Mola</taxon>
    </lineage>
</organism>
<accession>A0A3Q3WGU1</accession>
<comment type="catalytic activity">
    <reaction evidence="4 7">
        <text>O-phospho-L-seryl-[protein] + H2O = L-seryl-[protein] + phosphate</text>
        <dbReference type="Rhea" id="RHEA:20629"/>
        <dbReference type="Rhea" id="RHEA-COMP:9863"/>
        <dbReference type="Rhea" id="RHEA-COMP:11604"/>
        <dbReference type="ChEBI" id="CHEBI:15377"/>
        <dbReference type="ChEBI" id="CHEBI:29999"/>
        <dbReference type="ChEBI" id="CHEBI:43474"/>
        <dbReference type="ChEBI" id="CHEBI:83421"/>
        <dbReference type="EC" id="3.1.3.16"/>
    </reaction>
</comment>
<feature type="domain" description="Tyrosine-protein phosphatase" evidence="8">
    <location>
        <begin position="61"/>
        <end position="211"/>
    </location>
</feature>
<evidence type="ECO:0000259" key="9">
    <source>
        <dbReference type="PROSITE" id="PS50056"/>
    </source>
</evidence>
<dbReference type="AlphaFoldDB" id="A0A3Q3WGU1"/>
<dbReference type="PROSITE" id="PS50056">
    <property type="entry name" value="TYR_PHOSPHATASE_2"/>
    <property type="match status" value="1"/>
</dbReference>
<evidence type="ECO:0000256" key="2">
    <source>
        <dbReference type="ARBA" id="ARBA00022801"/>
    </source>
</evidence>
<dbReference type="GO" id="GO:0005737">
    <property type="term" value="C:cytoplasm"/>
    <property type="evidence" value="ECO:0007669"/>
    <property type="project" value="TreeGrafter"/>
</dbReference>
<evidence type="ECO:0000256" key="7">
    <source>
        <dbReference type="RuleBase" id="RU366038"/>
    </source>
</evidence>
<sequence>MQIFHSIGMFLHGKTESLYLICILSPAAPEPFDMSSFEVTLQQLNDLLTDDGGFYSWPTKHFHEVYRRIYVGNAFVAMNVMRLKRQGITHILNAAEGNSYMHVNTDAEFYAGTGIIYHGIPASDTDHFDISVYFEEAADFIEKALTYKNGKVYVHCREGYSRSPTLVIAYLMLRKNMEVHTALATVRQKREIGPNDGFLRHLCRLNQRLGAEGKLTLSH</sequence>
<dbReference type="GO" id="GO:0033549">
    <property type="term" value="F:MAP kinase phosphatase activity"/>
    <property type="evidence" value="ECO:0007669"/>
    <property type="project" value="TreeGrafter"/>
</dbReference>
<dbReference type="Ensembl" id="ENSMMOT00000014204.1">
    <property type="protein sequence ID" value="ENSMMOP00000013978.1"/>
    <property type="gene ID" value="ENSMMOG00000010706.1"/>
</dbReference>
<name>A0A3Q3WGU1_MOLML</name>
<evidence type="ECO:0000313" key="10">
    <source>
        <dbReference type="Ensembl" id="ENSMMOP00000013978.1"/>
    </source>
</evidence>
<dbReference type="CDD" id="cd14579">
    <property type="entry name" value="DUSP3"/>
    <property type="match status" value="1"/>
</dbReference>